<dbReference type="AlphaFoldDB" id="A0ABD3W7P8"/>
<comment type="caution">
    <text evidence="2">The sequence shown here is derived from an EMBL/GenBank/DDBJ whole genome shotgun (WGS) entry which is preliminary data.</text>
</comment>
<feature type="compositionally biased region" description="Basic and acidic residues" evidence="1">
    <location>
        <begin position="1"/>
        <end position="14"/>
    </location>
</feature>
<accession>A0ABD3W7P8</accession>
<evidence type="ECO:0000313" key="3">
    <source>
        <dbReference type="Proteomes" id="UP001634394"/>
    </source>
</evidence>
<organism evidence="2 3">
    <name type="scientific">Sinanodonta woodiana</name>
    <name type="common">Chinese pond mussel</name>
    <name type="synonym">Anodonta woodiana</name>
    <dbReference type="NCBI Taxonomy" id="1069815"/>
    <lineage>
        <taxon>Eukaryota</taxon>
        <taxon>Metazoa</taxon>
        <taxon>Spiralia</taxon>
        <taxon>Lophotrochozoa</taxon>
        <taxon>Mollusca</taxon>
        <taxon>Bivalvia</taxon>
        <taxon>Autobranchia</taxon>
        <taxon>Heteroconchia</taxon>
        <taxon>Palaeoheterodonta</taxon>
        <taxon>Unionida</taxon>
        <taxon>Unionoidea</taxon>
        <taxon>Unionidae</taxon>
        <taxon>Unioninae</taxon>
        <taxon>Sinanodonta</taxon>
    </lineage>
</organism>
<name>A0ABD3W7P8_SINWO</name>
<feature type="compositionally biased region" description="Polar residues" evidence="1">
    <location>
        <begin position="804"/>
        <end position="820"/>
    </location>
</feature>
<feature type="region of interest" description="Disordered" evidence="1">
    <location>
        <begin position="801"/>
        <end position="820"/>
    </location>
</feature>
<evidence type="ECO:0000313" key="2">
    <source>
        <dbReference type="EMBL" id="KAL3869671.1"/>
    </source>
</evidence>
<sequence>MIRTSDRLAEKRSLPDPIQSESSVTTSDSANESKLSAGAKRNRRYRQRLKDDPLQYNAYREKETQRLKIYKANLTLEQKDFEREKTRIRVAEWRKRQKELGKPLKNPKPQTRACVEERREKDRLRQQRYRAGLAQRPQKRGWMTKKKLQQEEAKKRVEMLEPSSTEKSPACTPALKSKETLKLIKKLPKDPQLFAEVIEEVVETVQFTSPRKKHALQLKNILPRFARREIAFSTAVLDEVTESYQQLKNLKTSAHNVKRAALANILLKANKRSSINFIRKKYGLSYHYIKKCQTQTFERKQSRCAMPKETIQKVVDFFKRGDISRCDPSPASVSKKTHAPRRYMEKTLKDAYKQFVEETKIEISFSKFAKCRPKEIKGVKLTKLNTCCCEYCANITLKRDAINNFLAAKGLHRFMLPSKVATSDLTLCDKEINIHGRKSCIDRKCSNCGVHLLRAKLQPAIEVYTGAAVKWTKWALVKENISDRTGMKKAICKRQLTTIQGTLDQVLSELEEELHTFSCHLTNADWQHKAFANLKENLPENWLLLCMDFAENFGCFYQDEAQGAHWTRQQVTIHPVIAHYRCLQHHDNITESLIFISDDLQHDTHAVQHYQMTAVRELQSRGLKFTKIIHFSDGCAAQYKGKTSFVDASYGEEDIGASTEKHFFGSRHGKGPCDAEIGVVKRVVSTAVKARQAQVSTALEMFNFCTRRLTRPESAETHSHNRRKFLFVPQSTINRHRPDRTGPEIKTVAGTRTLHCARGLAPYVLSIRERSCFCLACTSDEGLCANAAFCGDWRVAHLKKKTARPQQNEPTKISTTDTNTSPVPASIIAAPVSEAVTDVFQANSIRAGQYLLVSVPVQQGRKTIRKEYGAVVLQVQEDDIEVRYLRQKDGKYYFPDTEDDAWIIRADIVGHLDIAQMASRVFH</sequence>
<dbReference type="PANTHER" id="PTHR46601">
    <property type="entry name" value="ULP_PROTEASE DOMAIN-CONTAINING PROTEIN"/>
    <property type="match status" value="1"/>
</dbReference>
<dbReference type="EMBL" id="JBJQND010000008">
    <property type="protein sequence ID" value="KAL3869671.1"/>
    <property type="molecule type" value="Genomic_DNA"/>
</dbReference>
<reference evidence="2 3" key="1">
    <citation type="submission" date="2024-11" db="EMBL/GenBank/DDBJ databases">
        <title>Chromosome-level genome assembly of the freshwater bivalve Anodonta woodiana.</title>
        <authorList>
            <person name="Chen X."/>
        </authorList>
    </citation>
    <scope>NUCLEOTIDE SEQUENCE [LARGE SCALE GENOMIC DNA]</scope>
    <source>
        <strain evidence="2">MN2024</strain>
        <tissue evidence="2">Gills</tissue>
    </source>
</reference>
<feature type="region of interest" description="Disordered" evidence="1">
    <location>
        <begin position="101"/>
        <end position="122"/>
    </location>
</feature>
<gene>
    <name evidence="2" type="ORF">ACJMK2_042333</name>
</gene>
<dbReference type="Proteomes" id="UP001634394">
    <property type="component" value="Unassembled WGS sequence"/>
</dbReference>
<proteinExistence type="predicted"/>
<feature type="compositionally biased region" description="Polar residues" evidence="1">
    <location>
        <begin position="19"/>
        <end position="34"/>
    </location>
</feature>
<keyword evidence="3" id="KW-1185">Reference proteome</keyword>
<evidence type="ECO:0000256" key="1">
    <source>
        <dbReference type="SAM" id="MobiDB-lite"/>
    </source>
</evidence>
<protein>
    <submittedName>
        <fullName evidence="2">Uncharacterized protein</fullName>
    </submittedName>
</protein>
<dbReference type="PANTHER" id="PTHR46601:SF1">
    <property type="entry name" value="ADF-H DOMAIN-CONTAINING PROTEIN"/>
    <property type="match status" value="1"/>
</dbReference>
<feature type="region of interest" description="Disordered" evidence="1">
    <location>
        <begin position="1"/>
        <end position="52"/>
    </location>
</feature>